<dbReference type="EMBL" id="PJQY01000946">
    <property type="protein sequence ID" value="PQQ06624.1"/>
    <property type="molecule type" value="Genomic_DNA"/>
</dbReference>
<comment type="caution">
    <text evidence="2">The sequence shown here is derived from an EMBL/GenBank/DDBJ whole genome shotgun (WGS) entry which is preliminary data.</text>
</comment>
<reference evidence="2 3" key="1">
    <citation type="submission" date="2018-02" db="EMBL/GenBank/DDBJ databases">
        <title>Draft genome of wild Prunus yedoensis var. nudiflora.</title>
        <authorList>
            <person name="Baek S."/>
            <person name="Kim J.-H."/>
            <person name="Choi K."/>
            <person name="Kim G.-B."/>
            <person name="Cho A."/>
            <person name="Jang H."/>
            <person name="Shin C.-H."/>
            <person name="Yu H.-J."/>
            <person name="Mun J.-H."/>
        </authorList>
    </citation>
    <scope>NUCLEOTIDE SEQUENCE [LARGE SCALE GENOMIC DNA]</scope>
    <source>
        <strain evidence="3">cv. Jeju island</strain>
        <tissue evidence="2">Leaf</tissue>
    </source>
</reference>
<evidence type="ECO:0000313" key="3">
    <source>
        <dbReference type="Proteomes" id="UP000250321"/>
    </source>
</evidence>
<dbReference type="OrthoDB" id="645489at2759"/>
<protein>
    <submittedName>
        <fullName evidence="2">Uncharacterized protein</fullName>
    </submittedName>
</protein>
<organism evidence="2 3">
    <name type="scientific">Prunus yedoensis var. nudiflora</name>
    <dbReference type="NCBI Taxonomy" id="2094558"/>
    <lineage>
        <taxon>Eukaryota</taxon>
        <taxon>Viridiplantae</taxon>
        <taxon>Streptophyta</taxon>
        <taxon>Embryophyta</taxon>
        <taxon>Tracheophyta</taxon>
        <taxon>Spermatophyta</taxon>
        <taxon>Magnoliopsida</taxon>
        <taxon>eudicotyledons</taxon>
        <taxon>Gunneridae</taxon>
        <taxon>Pentapetalae</taxon>
        <taxon>rosids</taxon>
        <taxon>fabids</taxon>
        <taxon>Rosales</taxon>
        <taxon>Rosaceae</taxon>
        <taxon>Amygdaloideae</taxon>
        <taxon>Amygdaleae</taxon>
        <taxon>Prunus</taxon>
    </lineage>
</organism>
<evidence type="ECO:0000313" key="2">
    <source>
        <dbReference type="EMBL" id="PQQ06624.1"/>
    </source>
</evidence>
<feature type="region of interest" description="Disordered" evidence="1">
    <location>
        <begin position="62"/>
        <end position="84"/>
    </location>
</feature>
<keyword evidence="3" id="KW-1185">Reference proteome</keyword>
<name>A0A314YPB0_PRUYE</name>
<sequence length="84" mass="9267">MQQSLDGVVVKKRNRQKLDEEITNITPSPHGEVDSLALHSDVSNGIQLIGAPETLEPNSELLVNQEGMTSGRGLDRRKRGRVLH</sequence>
<accession>A0A314YPB0</accession>
<feature type="compositionally biased region" description="Basic residues" evidence="1">
    <location>
        <begin position="75"/>
        <end position="84"/>
    </location>
</feature>
<dbReference type="AlphaFoldDB" id="A0A314YPB0"/>
<proteinExistence type="predicted"/>
<dbReference type="Proteomes" id="UP000250321">
    <property type="component" value="Unassembled WGS sequence"/>
</dbReference>
<dbReference type="STRING" id="2094558.A0A314YPB0"/>
<gene>
    <name evidence="2" type="ORF">Pyn_29720</name>
</gene>
<evidence type="ECO:0000256" key="1">
    <source>
        <dbReference type="SAM" id="MobiDB-lite"/>
    </source>
</evidence>